<dbReference type="EMBL" id="CP008822">
    <property type="protein sequence ID" value="AIM26517.1"/>
    <property type="molecule type" value="Genomic_DNA"/>
</dbReference>
<reference evidence="7 9" key="3">
    <citation type="submission" date="2015-07" db="EMBL/GenBank/DDBJ databases">
        <title>Physiological, transcriptional responses and genome re-sequencing of acid resistant extremely thermoacidophilic Metallosphaera sedula SARC-M1.</title>
        <authorList>
            <person name="Ai C."/>
            <person name="McCarthy S."/>
            <person name="Eckrich V."/>
            <person name="Rudrappa D."/>
            <person name="Qiu G."/>
            <person name="Blum P."/>
        </authorList>
    </citation>
    <scope>NUCLEOTIDE SEQUENCE [LARGE SCALE GENOMIC DNA]</scope>
    <source>
        <strain evidence="7 9">SARC-M1</strain>
    </source>
</reference>
<evidence type="ECO:0000313" key="3">
    <source>
        <dbReference type="EMBL" id="AKV73510.1"/>
    </source>
</evidence>
<evidence type="ECO:0000313" key="6">
    <source>
        <dbReference type="EMBL" id="AKV80244.1"/>
    </source>
</evidence>
<dbReference type="PANTHER" id="PTHR43755:SF1">
    <property type="entry name" value="FAD-DEPENDENT PYRIDINE NUCLEOTIDE-DISULPHIDE OXIDOREDUCTASE"/>
    <property type="match status" value="1"/>
</dbReference>
<dbReference type="Proteomes" id="UP000029084">
    <property type="component" value="Chromosome"/>
</dbReference>
<evidence type="ECO:0000313" key="13">
    <source>
        <dbReference type="Proteomes" id="UP000068832"/>
    </source>
</evidence>
<dbReference type="GO" id="GO:0016491">
    <property type="term" value="F:oxidoreductase activity"/>
    <property type="evidence" value="ECO:0007669"/>
    <property type="project" value="InterPro"/>
</dbReference>
<dbReference type="Proteomes" id="UP000062398">
    <property type="component" value="Chromosome"/>
</dbReference>
<dbReference type="EMBL" id="CP012176">
    <property type="protein sequence ID" value="AKV82490.1"/>
    <property type="molecule type" value="Genomic_DNA"/>
</dbReference>
<evidence type="ECO:0000313" key="2">
    <source>
        <dbReference type="EMBL" id="AIM26517.1"/>
    </source>
</evidence>
<dbReference type="OrthoDB" id="38899at2157"/>
<dbReference type="EMBL" id="CP012174">
    <property type="protein sequence ID" value="AKV77999.1"/>
    <property type="molecule type" value="Genomic_DNA"/>
</dbReference>
<name>A0A088E3Z7_9CREN</name>
<dbReference type="Proteomes" id="UP000061362">
    <property type="component" value="Chromosome"/>
</dbReference>
<reference evidence="2 8" key="1">
    <citation type="journal article" date="2014" name="J. Bacteriol.">
        <title>Role of an Archaeal PitA Transporter in the Copper and Arsenic Resistance of Metallosphaera sedula, an Extreme Thermoacidophile.</title>
        <authorList>
            <person name="McCarthy S."/>
            <person name="Ai C."/>
            <person name="Wheaton G."/>
            <person name="Tevatia R."/>
            <person name="Eckrich V."/>
            <person name="Kelly R."/>
            <person name="Blum P."/>
        </authorList>
    </citation>
    <scope>NUCLEOTIDE SEQUENCE [LARGE SCALE GENOMIC DNA]</scope>
    <source>
        <strain evidence="2 8">CuR1</strain>
    </source>
</reference>
<dbReference type="SUPFAM" id="SSF51905">
    <property type="entry name" value="FAD/NAD(P)-binding domain"/>
    <property type="match status" value="2"/>
</dbReference>
<dbReference type="Gene3D" id="3.50.50.60">
    <property type="entry name" value="FAD/NAD(P)-binding domain"/>
    <property type="match status" value="2"/>
</dbReference>
<dbReference type="PRINTS" id="PR00368">
    <property type="entry name" value="FADPNR"/>
</dbReference>
<dbReference type="Pfam" id="PF07992">
    <property type="entry name" value="Pyr_redox_2"/>
    <property type="match status" value="1"/>
</dbReference>
<gene>
    <name evidence="2" type="ORF">HA72_0353</name>
    <name evidence="3" type="ORF">MsedA_0366</name>
    <name evidence="4" type="ORF">MsedB_0366</name>
    <name evidence="5" type="ORF">MsedC_0365</name>
    <name evidence="6" type="ORF">MsedD_0366</name>
    <name evidence="7" type="ORF">MsedE_0366</name>
</gene>
<reference evidence="10 11" key="2">
    <citation type="journal article" date="2015" name="Genome Announc.">
        <title>Complete Genome Sequences of Evolved Arsenate-Resistant Metallosphaera sedula Strains.</title>
        <authorList>
            <person name="Ai C."/>
            <person name="McCarthy S."/>
            <person name="Schackwitz W."/>
            <person name="Martin J."/>
            <person name="Lipzen A."/>
            <person name="Blum P."/>
        </authorList>
    </citation>
    <scope>NUCLEOTIDE SEQUENCE [LARGE SCALE GENOMIC DNA]</scope>
    <source>
        <strain evidence="5 11">ARS120-1</strain>
        <strain evidence="6 10">ARS120-2</strain>
        <strain evidence="3 13">ARS50-1</strain>
        <strain evidence="4 12">ARS50-2</strain>
    </source>
</reference>
<dbReference type="Proteomes" id="UP000056255">
    <property type="component" value="Chromosome"/>
</dbReference>
<protein>
    <submittedName>
        <fullName evidence="2 3">Pyridine nucleotide-disulfide oxidoreductase</fullName>
    </submittedName>
</protein>
<dbReference type="EMBL" id="CP012175">
    <property type="protein sequence ID" value="AKV80244.1"/>
    <property type="molecule type" value="Genomic_DNA"/>
</dbReference>
<dbReference type="EMBL" id="CP012173">
    <property type="protein sequence ID" value="AKV75752.1"/>
    <property type="molecule type" value="Genomic_DNA"/>
</dbReference>
<dbReference type="Proteomes" id="UP000068832">
    <property type="component" value="Chromosome"/>
</dbReference>
<accession>A0A088E3Z7</accession>
<evidence type="ECO:0000313" key="12">
    <source>
        <dbReference type="Proteomes" id="UP000062475"/>
    </source>
</evidence>
<proteinExistence type="predicted"/>
<evidence type="ECO:0000313" key="10">
    <source>
        <dbReference type="Proteomes" id="UP000061362"/>
    </source>
</evidence>
<evidence type="ECO:0000313" key="4">
    <source>
        <dbReference type="EMBL" id="AKV75752.1"/>
    </source>
</evidence>
<feature type="domain" description="FAD/NAD(P)-binding" evidence="1">
    <location>
        <begin position="3"/>
        <end position="294"/>
    </location>
</feature>
<dbReference type="InterPro" id="IPR052541">
    <property type="entry name" value="SQRD"/>
</dbReference>
<evidence type="ECO:0000313" key="7">
    <source>
        <dbReference type="EMBL" id="AKV82490.1"/>
    </source>
</evidence>
<evidence type="ECO:0000313" key="11">
    <source>
        <dbReference type="Proteomes" id="UP000062398"/>
    </source>
</evidence>
<evidence type="ECO:0000259" key="1">
    <source>
        <dbReference type="Pfam" id="PF07992"/>
    </source>
</evidence>
<evidence type="ECO:0000313" key="9">
    <source>
        <dbReference type="Proteomes" id="UP000056255"/>
    </source>
</evidence>
<organism evidence="2 8">
    <name type="scientific">Metallosphaera sedula</name>
    <dbReference type="NCBI Taxonomy" id="43687"/>
    <lineage>
        <taxon>Archaea</taxon>
        <taxon>Thermoproteota</taxon>
        <taxon>Thermoprotei</taxon>
        <taxon>Sulfolobales</taxon>
        <taxon>Sulfolobaceae</taxon>
        <taxon>Metallosphaera</taxon>
    </lineage>
</organism>
<dbReference type="RefSeq" id="WP_011921498.1">
    <property type="nucleotide sequence ID" value="NZ_AP019770.1"/>
</dbReference>
<evidence type="ECO:0000313" key="5">
    <source>
        <dbReference type="EMBL" id="AKV77999.1"/>
    </source>
</evidence>
<dbReference type="PANTHER" id="PTHR43755">
    <property type="match status" value="1"/>
</dbReference>
<dbReference type="InterPro" id="IPR023753">
    <property type="entry name" value="FAD/NAD-binding_dom"/>
</dbReference>
<dbReference type="InterPro" id="IPR036188">
    <property type="entry name" value="FAD/NAD-bd_sf"/>
</dbReference>
<evidence type="ECO:0000313" key="8">
    <source>
        <dbReference type="Proteomes" id="UP000029084"/>
    </source>
</evidence>
<sequence>MKRVIVVGGGIAGTIVANRMARMMPEELERGDAEIVVLDKNEKHTYQPGQALVPFNVQDPMELIRPERELLDHRVKFLHGQKGEVSKIDPANHSVTTADGVSHSYDYLVIATGSHLRWDEVPGYRDAVYSPWEYESALKLREALDQFSGGTVVINVAKLPHKCPVAPMEIALMLDDYLKRRGIRDKTEIIYTYPVPGIFGIKTTNDVMIKIFQERGIKIISPFNVTNVNAKDKVMESQEGEKIKFDLAIGVPPHTGADVIGKSGIGDKRNWIPTDKFTLRMKDHSNVFVIGDTTDIPISKAGSTADFESYVIANNVTNEIRGNGLKKTYDGSVFCYIATGLDSGTYIRFNYAAPPVPPPPSYVHWWGKLMYNKLYWTVTAKAIV</sequence>
<dbReference type="Proteomes" id="UP000062475">
    <property type="component" value="Chromosome"/>
</dbReference>
<dbReference type="EMBL" id="CP012172">
    <property type="protein sequence ID" value="AKV73510.1"/>
    <property type="molecule type" value="Genomic_DNA"/>
</dbReference>
<dbReference type="PATRIC" id="fig|43687.5.peg.364"/>
<dbReference type="AlphaFoldDB" id="A0A088E3Z7"/>
<dbReference type="OMA" id="ERYSMFI"/>
<dbReference type="GeneID" id="91754800"/>